<accession>A0A8H6KSU0</accession>
<evidence type="ECO:0000313" key="3">
    <source>
        <dbReference type="Proteomes" id="UP000654918"/>
    </source>
</evidence>
<protein>
    <submittedName>
        <fullName evidence="2">Uncharacterized protein</fullName>
    </submittedName>
</protein>
<keyword evidence="3" id="KW-1185">Reference proteome</keyword>
<reference evidence="2" key="1">
    <citation type="journal article" date="2020" name="Phytopathology">
        <title>Genome Sequence Resources of Colletotrichum truncatum, C. plurivorum, C. musicola, and C. sojae: Four Species Pathogenic to Soybean (Glycine max).</title>
        <authorList>
            <person name="Rogerio F."/>
            <person name="Boufleur T.R."/>
            <person name="Ciampi-Guillardi M."/>
            <person name="Sukno S.A."/>
            <person name="Thon M.R."/>
            <person name="Massola Junior N.S."/>
            <person name="Baroncelli R."/>
        </authorList>
    </citation>
    <scope>NUCLEOTIDE SEQUENCE</scope>
    <source>
        <strain evidence="2">LFN00145</strain>
    </source>
</reference>
<sequence length="195" mass="21443">MNLRWGIFRLETPDLDSLELALRERLLCAVASNTDCNVKNLLPGHKTALLAFDVIRAPLLLRTTSANRLHAAASTSRAASTRLPAGPFYAGQVLDHSRSIKNHWPPRRRREPPTSLGREALPSKWAAFAPALDKYQMGLMAGTTCLHAPTAQMVALARSLNHATSPPDGHLVDHDPIVPELLRPSPRQPAKSQYE</sequence>
<evidence type="ECO:0000313" key="2">
    <source>
        <dbReference type="EMBL" id="KAF6837012.1"/>
    </source>
</evidence>
<dbReference type="EMBL" id="WIGO01000028">
    <property type="protein sequence ID" value="KAF6837012.1"/>
    <property type="molecule type" value="Genomic_DNA"/>
</dbReference>
<gene>
    <name evidence="2" type="ORF">CPLU01_03376</name>
</gene>
<feature type="region of interest" description="Disordered" evidence="1">
    <location>
        <begin position="165"/>
        <end position="195"/>
    </location>
</feature>
<proteinExistence type="predicted"/>
<dbReference type="AlphaFoldDB" id="A0A8H6KSU0"/>
<comment type="caution">
    <text evidence="2">The sequence shown here is derived from an EMBL/GenBank/DDBJ whole genome shotgun (WGS) entry which is preliminary data.</text>
</comment>
<name>A0A8H6KSU0_9PEZI</name>
<organism evidence="2 3">
    <name type="scientific">Colletotrichum plurivorum</name>
    <dbReference type="NCBI Taxonomy" id="2175906"/>
    <lineage>
        <taxon>Eukaryota</taxon>
        <taxon>Fungi</taxon>
        <taxon>Dikarya</taxon>
        <taxon>Ascomycota</taxon>
        <taxon>Pezizomycotina</taxon>
        <taxon>Sordariomycetes</taxon>
        <taxon>Hypocreomycetidae</taxon>
        <taxon>Glomerellales</taxon>
        <taxon>Glomerellaceae</taxon>
        <taxon>Colletotrichum</taxon>
        <taxon>Colletotrichum orchidearum species complex</taxon>
    </lineage>
</organism>
<evidence type="ECO:0000256" key="1">
    <source>
        <dbReference type="SAM" id="MobiDB-lite"/>
    </source>
</evidence>
<dbReference type="Proteomes" id="UP000654918">
    <property type="component" value="Unassembled WGS sequence"/>
</dbReference>